<gene>
    <name evidence="1" type="ORF">JV46_24680</name>
</gene>
<dbReference type="Proteomes" id="UP000030856">
    <property type="component" value="Unassembled WGS sequence"/>
</dbReference>
<keyword evidence="2" id="KW-1185">Reference proteome</keyword>
<evidence type="ECO:0000313" key="2">
    <source>
        <dbReference type="Proteomes" id="UP000030856"/>
    </source>
</evidence>
<comment type="caution">
    <text evidence="1">The sequence shown here is derived from an EMBL/GenBank/DDBJ whole genome shotgun (WGS) entry which is preliminary data.</text>
</comment>
<dbReference type="AlphaFoldDB" id="A0A0B0HA59"/>
<dbReference type="eggNOG" id="ENOG50314HW">
    <property type="taxonomic scope" value="Bacteria"/>
</dbReference>
<evidence type="ECO:0000313" key="1">
    <source>
        <dbReference type="EMBL" id="KHF24316.1"/>
    </source>
</evidence>
<dbReference type="EMBL" id="JRAA01000003">
    <property type="protein sequence ID" value="KHF24316.1"/>
    <property type="molecule type" value="Genomic_DNA"/>
</dbReference>
<sequence>MEDQELQVERCRDYDTSISALFSRYGLNTASIANEEPIPGSFWGESEAGLIANDLYIREDTPVHSAFHEACHYICMDQQRRTGLNTNAGGDVHEENAVCYLQILLANQLDGYSSDRMMQDMDSWGYSFRLGSASAWFEKDAEDARDWLLHAQLITQENQPTWKFRT</sequence>
<proteinExistence type="predicted"/>
<name>A0A0B0HA59_SOVGS</name>
<organism evidence="1 2">
    <name type="scientific">Solemya velum gill symbiont</name>
    <dbReference type="NCBI Taxonomy" id="2340"/>
    <lineage>
        <taxon>Bacteria</taxon>
        <taxon>Pseudomonadati</taxon>
        <taxon>Pseudomonadota</taxon>
        <taxon>Gammaproteobacteria</taxon>
        <taxon>sulfur-oxidizing symbionts</taxon>
    </lineage>
</organism>
<dbReference type="RefSeq" id="WP_420902097.1">
    <property type="nucleotide sequence ID" value="NZ_JRAA01000003.1"/>
</dbReference>
<accession>A0A0B0HA59</accession>
<dbReference type="STRING" id="2340.JV46_24680"/>
<protein>
    <submittedName>
        <fullName evidence="1">Uncharacterized protein</fullName>
    </submittedName>
</protein>
<dbReference type="PATRIC" id="fig|2340.3.peg.2388"/>
<reference evidence="1 2" key="1">
    <citation type="journal article" date="2014" name="BMC Genomics">
        <title>The genome of the intracellular bacterium of the coastal bivalve, Solemya velum: a blueprint for thriving in and out of symbiosis.</title>
        <authorList>
            <person name="Dmytrenko O."/>
            <person name="Russell S.L."/>
            <person name="Loo W.T."/>
            <person name="Fontanez K.M."/>
            <person name="Liao L."/>
            <person name="Roeselers G."/>
            <person name="Sharma R."/>
            <person name="Stewart F.J."/>
            <person name="Newton I.L."/>
            <person name="Woyke T."/>
            <person name="Wu D."/>
            <person name="Lang J.M."/>
            <person name="Eisen J.A."/>
            <person name="Cavanaugh C.M."/>
        </authorList>
    </citation>
    <scope>NUCLEOTIDE SEQUENCE [LARGE SCALE GENOMIC DNA]</scope>
    <source>
        <strain evidence="1 2">WH</strain>
    </source>
</reference>